<dbReference type="InterPro" id="IPR015421">
    <property type="entry name" value="PyrdxlP-dep_Trfase_major"/>
</dbReference>
<sequence length="379" mass="43726">MKNDVRNQFLLEPDVTFLNHGSFGACPKPVFEDYQHWQKKLEQQPVLFSTETVYEQLEQSRTALGDFVGCHEQDLVFFQNPTTAVSNIIFSLDLKPGDEILMSNHEYGALVRAWSKWGRRQQVKIVQQEVKLPVTTRENFTDNFWAGVTQRTKVIFLSQITSATALEFPVQSLCELAREKGILTIIDGAHVPGQMDLNLNELDCDFYTGACHKWLCAPKGTSFLYVKKEHQPWVRPLIYSWGKDGDDPGPSEFLQDFQWQGTRDMAAFLTLPKVIQFFQEHIEGKRLSCKKLIRKTGAELARLFNTPPIYASADWIHQMVSHPLPVNAPEDIKERLWAAYKIEIPVFQWCGQRYIRVSCNVYNTDQQVEYFLNALRSLI</sequence>
<proteinExistence type="predicted"/>
<protein>
    <recommendedName>
        <fullName evidence="2">Aminotransferase class V domain-containing protein</fullName>
    </recommendedName>
</protein>
<evidence type="ECO:0000313" key="3">
    <source>
        <dbReference type="EMBL" id="SVA10390.1"/>
    </source>
</evidence>
<dbReference type="EMBL" id="UINC01003925">
    <property type="protein sequence ID" value="SVA10390.1"/>
    <property type="molecule type" value="Genomic_DNA"/>
</dbReference>
<dbReference type="InterPro" id="IPR015424">
    <property type="entry name" value="PyrdxlP-dep_Trfase"/>
</dbReference>
<dbReference type="Gene3D" id="3.40.640.10">
    <property type="entry name" value="Type I PLP-dependent aspartate aminotransferase-like (Major domain)"/>
    <property type="match status" value="1"/>
</dbReference>
<dbReference type="PANTHER" id="PTHR43092:SF2">
    <property type="entry name" value="HERCYNYLCYSTEINE SULFOXIDE LYASE"/>
    <property type="match status" value="1"/>
</dbReference>
<organism evidence="3">
    <name type="scientific">marine metagenome</name>
    <dbReference type="NCBI Taxonomy" id="408172"/>
    <lineage>
        <taxon>unclassified sequences</taxon>
        <taxon>metagenomes</taxon>
        <taxon>ecological metagenomes</taxon>
    </lineage>
</organism>
<keyword evidence="1" id="KW-0663">Pyridoxal phosphate</keyword>
<dbReference type="SUPFAM" id="SSF53383">
    <property type="entry name" value="PLP-dependent transferases"/>
    <property type="match status" value="1"/>
</dbReference>
<name>A0A381T2F9_9ZZZZ</name>
<dbReference type="AlphaFoldDB" id="A0A381T2F9"/>
<accession>A0A381T2F9</accession>
<gene>
    <name evidence="3" type="ORF">METZ01_LOCUS63244</name>
</gene>
<feature type="domain" description="Aminotransferase class V" evidence="2">
    <location>
        <begin position="49"/>
        <end position="371"/>
    </location>
</feature>
<reference evidence="3" key="1">
    <citation type="submission" date="2018-05" db="EMBL/GenBank/DDBJ databases">
        <authorList>
            <person name="Lanie J.A."/>
            <person name="Ng W.-L."/>
            <person name="Kazmierczak K.M."/>
            <person name="Andrzejewski T.M."/>
            <person name="Davidsen T.M."/>
            <person name="Wayne K.J."/>
            <person name="Tettelin H."/>
            <person name="Glass J.I."/>
            <person name="Rusch D."/>
            <person name="Podicherti R."/>
            <person name="Tsui H.-C.T."/>
            <person name="Winkler M.E."/>
        </authorList>
    </citation>
    <scope>NUCLEOTIDE SEQUENCE</scope>
</reference>
<evidence type="ECO:0000256" key="1">
    <source>
        <dbReference type="ARBA" id="ARBA00022898"/>
    </source>
</evidence>
<dbReference type="PANTHER" id="PTHR43092">
    <property type="entry name" value="L-CYSTEINE DESULFHYDRASE"/>
    <property type="match status" value="1"/>
</dbReference>
<dbReference type="Pfam" id="PF00266">
    <property type="entry name" value="Aminotran_5"/>
    <property type="match status" value="1"/>
</dbReference>
<dbReference type="InterPro" id="IPR000192">
    <property type="entry name" value="Aminotrans_V_dom"/>
</dbReference>
<dbReference type="PROSITE" id="PS51257">
    <property type="entry name" value="PROKAR_LIPOPROTEIN"/>
    <property type="match status" value="1"/>
</dbReference>
<dbReference type="Gene3D" id="3.90.1150.10">
    <property type="entry name" value="Aspartate Aminotransferase, domain 1"/>
    <property type="match status" value="1"/>
</dbReference>
<evidence type="ECO:0000259" key="2">
    <source>
        <dbReference type="Pfam" id="PF00266"/>
    </source>
</evidence>
<dbReference type="InterPro" id="IPR015422">
    <property type="entry name" value="PyrdxlP-dep_Trfase_small"/>
</dbReference>